<proteinExistence type="predicted"/>
<feature type="region of interest" description="Disordered" evidence="2">
    <location>
        <begin position="1"/>
        <end position="31"/>
    </location>
</feature>
<evidence type="ECO:0000256" key="1">
    <source>
        <dbReference type="SAM" id="Coils"/>
    </source>
</evidence>
<name>A0A5C6AAE5_9BACT</name>
<accession>A0A5C6AAE5</accession>
<evidence type="ECO:0000313" key="3">
    <source>
        <dbReference type="EMBL" id="TWT96370.1"/>
    </source>
</evidence>
<feature type="coiled-coil region" evidence="1">
    <location>
        <begin position="56"/>
        <end position="83"/>
    </location>
</feature>
<reference evidence="3 4" key="1">
    <citation type="submission" date="2019-02" db="EMBL/GenBank/DDBJ databases">
        <title>Deep-cultivation of Planctomycetes and their phenomic and genomic characterization uncovers novel biology.</title>
        <authorList>
            <person name="Wiegand S."/>
            <person name="Jogler M."/>
            <person name="Boedeker C."/>
            <person name="Pinto D."/>
            <person name="Vollmers J."/>
            <person name="Rivas-Marin E."/>
            <person name="Kohn T."/>
            <person name="Peeters S.H."/>
            <person name="Heuer A."/>
            <person name="Rast P."/>
            <person name="Oberbeckmann S."/>
            <person name="Bunk B."/>
            <person name="Jeske O."/>
            <person name="Meyerdierks A."/>
            <person name="Storesund J.E."/>
            <person name="Kallscheuer N."/>
            <person name="Luecker S."/>
            <person name="Lage O.M."/>
            <person name="Pohl T."/>
            <person name="Merkel B.J."/>
            <person name="Hornburger P."/>
            <person name="Mueller R.-W."/>
            <person name="Bruemmer F."/>
            <person name="Labrenz M."/>
            <person name="Spormann A.M."/>
            <person name="Op Den Camp H."/>
            <person name="Overmann J."/>
            <person name="Amann R."/>
            <person name="Jetten M.S.M."/>
            <person name="Mascher T."/>
            <person name="Medema M.H."/>
            <person name="Devos D.P."/>
            <person name="Kaster A.-K."/>
            <person name="Ovreas L."/>
            <person name="Rohde M."/>
            <person name="Galperin M.Y."/>
            <person name="Jogler C."/>
        </authorList>
    </citation>
    <scope>NUCLEOTIDE SEQUENCE [LARGE SCALE GENOMIC DNA]</scope>
    <source>
        <strain evidence="3 4">Pla100</strain>
    </source>
</reference>
<protein>
    <submittedName>
        <fullName evidence="3">Uncharacterized protein</fullName>
    </submittedName>
</protein>
<comment type="caution">
    <text evidence="3">The sequence shown here is derived from an EMBL/GenBank/DDBJ whole genome shotgun (WGS) entry which is preliminary data.</text>
</comment>
<dbReference type="EMBL" id="SJPM01000005">
    <property type="protein sequence ID" value="TWT96370.1"/>
    <property type="molecule type" value="Genomic_DNA"/>
</dbReference>
<evidence type="ECO:0000313" key="4">
    <source>
        <dbReference type="Proteomes" id="UP000316213"/>
    </source>
</evidence>
<organism evidence="3 4">
    <name type="scientific">Neorhodopirellula pilleata</name>
    <dbReference type="NCBI Taxonomy" id="2714738"/>
    <lineage>
        <taxon>Bacteria</taxon>
        <taxon>Pseudomonadati</taxon>
        <taxon>Planctomycetota</taxon>
        <taxon>Planctomycetia</taxon>
        <taxon>Pirellulales</taxon>
        <taxon>Pirellulaceae</taxon>
        <taxon>Neorhodopirellula</taxon>
    </lineage>
</organism>
<dbReference type="Proteomes" id="UP000316213">
    <property type="component" value="Unassembled WGS sequence"/>
</dbReference>
<evidence type="ECO:0000256" key="2">
    <source>
        <dbReference type="SAM" id="MobiDB-lite"/>
    </source>
</evidence>
<sequence length="217" mass="25727">MGPGSKIQLTVKRDGEPSQLNVTLGDKEDAPLRFRQQAMNASRGDSIPNENRGESSEFFSETLDEMRQRIRDLEQQVQEMRTNDDVSFRLHSPTPANGTMLVVQRDQRRGDRWDGDRDRWDGDRERWDGDRERWDGNRDRWNGDRGRWNRGRDWDNDYYDWRSRYRSGYHSGLNRSPRHGNSYYRYGGRPYYGNFGRGYGYGYDGGGLRFGNFGVWW</sequence>
<dbReference type="AlphaFoldDB" id="A0A5C6AAE5"/>
<gene>
    <name evidence="3" type="ORF">Pla100_28480</name>
</gene>
<keyword evidence="1" id="KW-0175">Coiled coil</keyword>
<keyword evidence="4" id="KW-1185">Reference proteome</keyword>